<evidence type="ECO:0000313" key="1">
    <source>
        <dbReference type="EMBL" id="OWY90891.1"/>
    </source>
</evidence>
<comment type="caution">
    <text evidence="1">The sequence shown here is derived from an EMBL/GenBank/DDBJ whole genome shotgun (WGS) entry which is preliminary data.</text>
</comment>
<gene>
    <name evidence="1" type="ORF">PHMEG_00040764</name>
</gene>
<dbReference type="PANTHER" id="PTHR37069">
    <property type="entry name" value="DDE_TNP_1_7 DOMAIN-CONTAINING PROTEIN"/>
    <property type="match status" value="1"/>
</dbReference>
<name>A0A225UD56_9STRA</name>
<dbReference type="OrthoDB" id="122875at2759"/>
<dbReference type="PANTHER" id="PTHR37069:SF2">
    <property type="entry name" value="PIGGYBAC TRANSPOSABLE ELEMENT-DERIVED PROTEIN DOMAIN-CONTAINING PROTEIN"/>
    <property type="match status" value="1"/>
</dbReference>
<reference evidence="2" key="1">
    <citation type="submission" date="2017-03" db="EMBL/GenBank/DDBJ databases">
        <title>Phytopthora megakarya and P. palmivora, two closely related causual agents of cacao black pod achieved similar genome size and gene model numbers by different mechanisms.</title>
        <authorList>
            <person name="Ali S."/>
            <person name="Shao J."/>
            <person name="Larry D.J."/>
            <person name="Kronmiller B."/>
            <person name="Shen D."/>
            <person name="Strem M.D."/>
            <person name="Melnick R.L."/>
            <person name="Guiltinan M.J."/>
            <person name="Tyler B.M."/>
            <person name="Meinhardt L.W."/>
            <person name="Bailey B.A."/>
        </authorList>
    </citation>
    <scope>NUCLEOTIDE SEQUENCE [LARGE SCALE GENOMIC DNA]</scope>
    <source>
        <strain evidence="2">zdho120</strain>
    </source>
</reference>
<sequence>MASPASNVTVPDSEVSASDLSFKSMWKELRGKGWTRKPPPRSILKDRYFYIRPGRSTKGTEGVDFVRDEDVVMEFYASGTHFGNAVY</sequence>
<organism evidence="1 2">
    <name type="scientific">Phytophthora megakarya</name>
    <dbReference type="NCBI Taxonomy" id="4795"/>
    <lineage>
        <taxon>Eukaryota</taxon>
        <taxon>Sar</taxon>
        <taxon>Stramenopiles</taxon>
        <taxon>Oomycota</taxon>
        <taxon>Peronosporomycetes</taxon>
        <taxon>Peronosporales</taxon>
        <taxon>Peronosporaceae</taxon>
        <taxon>Phytophthora</taxon>
    </lineage>
</organism>
<protein>
    <submittedName>
        <fullName evidence="1">Uncharacterized protein</fullName>
    </submittedName>
</protein>
<accession>A0A225UD56</accession>
<evidence type="ECO:0000313" key="2">
    <source>
        <dbReference type="Proteomes" id="UP000198211"/>
    </source>
</evidence>
<dbReference type="EMBL" id="NBNE01021617">
    <property type="protein sequence ID" value="OWY90891.1"/>
    <property type="molecule type" value="Genomic_DNA"/>
</dbReference>
<proteinExistence type="predicted"/>
<keyword evidence="2" id="KW-1185">Reference proteome</keyword>
<dbReference type="Proteomes" id="UP000198211">
    <property type="component" value="Unassembled WGS sequence"/>
</dbReference>
<dbReference type="AlphaFoldDB" id="A0A225UD56"/>